<reference evidence="2" key="1">
    <citation type="submission" date="2020-04" db="EMBL/GenBank/DDBJ databases">
        <authorList>
            <person name="Alioto T."/>
            <person name="Alioto T."/>
            <person name="Gomez Garrido J."/>
        </authorList>
    </citation>
    <scope>NUCLEOTIDE SEQUENCE</scope>
    <source>
        <strain evidence="2">A484AB</strain>
    </source>
</reference>
<dbReference type="PANTHER" id="PTHR37162">
    <property type="entry name" value="HAT FAMILY DIMERISATION DOMAINCONTAINING PROTEIN-RELATED"/>
    <property type="match status" value="1"/>
</dbReference>
<dbReference type="SUPFAM" id="SSF53098">
    <property type="entry name" value="Ribonuclease H-like"/>
    <property type="match status" value="1"/>
</dbReference>
<dbReference type="Pfam" id="PF05699">
    <property type="entry name" value="Dimer_Tnp_hAT"/>
    <property type="match status" value="1"/>
</dbReference>
<proteinExistence type="predicted"/>
<comment type="caution">
    <text evidence="2">The sequence shown here is derived from an EMBL/GenBank/DDBJ whole genome shotgun (WGS) entry which is preliminary data.</text>
</comment>
<feature type="domain" description="HAT C-terminal dimerisation" evidence="1">
    <location>
        <begin position="382"/>
        <end position="433"/>
    </location>
</feature>
<dbReference type="Proteomes" id="UP001152795">
    <property type="component" value="Unassembled WGS sequence"/>
</dbReference>
<dbReference type="InterPro" id="IPR008906">
    <property type="entry name" value="HATC_C_dom"/>
</dbReference>
<evidence type="ECO:0000259" key="1">
    <source>
        <dbReference type="Pfam" id="PF05699"/>
    </source>
</evidence>
<dbReference type="InterPro" id="IPR012337">
    <property type="entry name" value="RNaseH-like_sf"/>
</dbReference>
<dbReference type="AlphaFoldDB" id="A0A7D9DHP4"/>
<evidence type="ECO:0000313" key="3">
    <source>
        <dbReference type="Proteomes" id="UP001152795"/>
    </source>
</evidence>
<gene>
    <name evidence="2" type="ORF">PACLA_8A037996</name>
</gene>
<accession>A0A7D9DHP4</accession>
<organism evidence="2 3">
    <name type="scientific">Paramuricea clavata</name>
    <name type="common">Red gorgonian</name>
    <name type="synonym">Violescent sea-whip</name>
    <dbReference type="NCBI Taxonomy" id="317549"/>
    <lineage>
        <taxon>Eukaryota</taxon>
        <taxon>Metazoa</taxon>
        <taxon>Cnidaria</taxon>
        <taxon>Anthozoa</taxon>
        <taxon>Octocorallia</taxon>
        <taxon>Malacalcyonacea</taxon>
        <taxon>Plexauridae</taxon>
        <taxon>Paramuricea</taxon>
    </lineage>
</organism>
<keyword evidence="3" id="KW-1185">Reference proteome</keyword>
<name>A0A7D9DHP4_PARCT</name>
<dbReference type="EMBL" id="CACRXK020000953">
    <property type="protein sequence ID" value="CAB3986016.1"/>
    <property type="molecule type" value="Genomic_DNA"/>
</dbReference>
<dbReference type="PANTHER" id="PTHR37162:SF1">
    <property type="entry name" value="BED-TYPE DOMAIN-CONTAINING PROTEIN"/>
    <property type="match status" value="1"/>
</dbReference>
<sequence length="468" mass="53448">MKPKQSNLTKHENSEKHLLRVKASRSVKPIQVVRNPTIAEEVKTAEIELAVTMACHSSILTMDHLGEIIARNATGSRLANIKIHRAKCTKILTNIVSPALKEELIADVSGKKFSLLVDEMSPDDDQLPPFEKYSATRWLVRGKLIFRVLTNWSELQAYFTVAQPASKQNARYKARMLLDMLKDPILYLFFQFVSPLVSEFEQVNAFFQATDADPEEMFTELNTHHLSLRGRVFNQEREQLAIENVDFGGKFLFEAMKFISSQQDKAVAQAKVLEVKTRCLDFLLEAITQVEKRLPATSNVFKGLSALHPRKVLNVATRVPVSQLPLPHLRFEKVNEIEEQYRKIVHRDWKEDSSFDGTIPDTTVAFWSRVADVQTSLGDKPFKELATYVLNCLTTPVSNAVVERSFSLLAAIKTKQRNRMKLELMNTIIRIHSKLQFGENCCVDFKTTRRMLELFTVKQLYDSQGENS</sequence>
<evidence type="ECO:0000313" key="2">
    <source>
        <dbReference type="EMBL" id="CAB3986016.1"/>
    </source>
</evidence>
<protein>
    <submittedName>
        <fullName evidence="2">Baculoviral IAP repeat-containing 6</fullName>
    </submittedName>
</protein>
<dbReference type="OrthoDB" id="10023262at2759"/>
<dbReference type="GO" id="GO:0046983">
    <property type="term" value="F:protein dimerization activity"/>
    <property type="evidence" value="ECO:0007669"/>
    <property type="project" value="InterPro"/>
</dbReference>